<dbReference type="RefSeq" id="WP_110266306.1">
    <property type="nucleotide sequence ID" value="NZ_CAWNXA010000010.1"/>
</dbReference>
<evidence type="ECO:0000256" key="1">
    <source>
        <dbReference type="ARBA" id="ARBA00004275"/>
    </source>
</evidence>
<dbReference type="Gene3D" id="1.10.1040.50">
    <property type="match status" value="1"/>
</dbReference>
<dbReference type="InterPro" id="IPR029045">
    <property type="entry name" value="ClpP/crotonase-like_dom_sf"/>
</dbReference>
<evidence type="ECO:0000256" key="6">
    <source>
        <dbReference type="ARBA" id="ARBA00023002"/>
    </source>
</evidence>
<keyword evidence="12" id="KW-0511">Multifunctional enzyme</keyword>
<dbReference type="UniPathway" id="UPA00659"/>
<dbReference type="SUPFAM" id="SSF52096">
    <property type="entry name" value="ClpP/crotonase"/>
    <property type="match status" value="1"/>
</dbReference>
<dbReference type="EMBL" id="QICN01000010">
    <property type="protein sequence ID" value="PXV65269.1"/>
    <property type="molecule type" value="Genomic_DNA"/>
</dbReference>
<dbReference type="AlphaFoldDB" id="A0A318E855"/>
<evidence type="ECO:0000256" key="11">
    <source>
        <dbReference type="ARBA" id="ARBA00023239"/>
    </source>
</evidence>
<evidence type="ECO:0000256" key="3">
    <source>
        <dbReference type="ARBA" id="ARBA00008750"/>
    </source>
</evidence>
<feature type="domain" description="3-hydroxyacyl-CoA dehydrogenase C-terminal" evidence="15">
    <location>
        <begin position="601"/>
        <end position="689"/>
    </location>
</feature>
<dbReference type="GO" id="GO:0070403">
    <property type="term" value="F:NAD+ binding"/>
    <property type="evidence" value="ECO:0007669"/>
    <property type="project" value="InterPro"/>
</dbReference>
<dbReference type="SUPFAM" id="SSF48179">
    <property type="entry name" value="6-phosphogluconate dehydrogenase C-terminal domain-like"/>
    <property type="match status" value="2"/>
</dbReference>
<dbReference type="Proteomes" id="UP000248330">
    <property type="component" value="Unassembled WGS sequence"/>
</dbReference>
<evidence type="ECO:0000256" key="10">
    <source>
        <dbReference type="ARBA" id="ARBA00023235"/>
    </source>
</evidence>
<evidence type="ECO:0000256" key="5">
    <source>
        <dbReference type="ARBA" id="ARBA00022963"/>
    </source>
</evidence>
<dbReference type="GO" id="GO:0006635">
    <property type="term" value="P:fatty acid beta-oxidation"/>
    <property type="evidence" value="ECO:0007669"/>
    <property type="project" value="UniProtKB-UniPathway"/>
</dbReference>
<keyword evidence="11" id="KW-0456">Lyase</keyword>
<evidence type="ECO:0000256" key="7">
    <source>
        <dbReference type="ARBA" id="ARBA00023027"/>
    </source>
</evidence>
<organism evidence="17 18">
    <name type="scientific">Sinimarinibacterium flocculans</name>
    <dbReference type="NCBI Taxonomy" id="985250"/>
    <lineage>
        <taxon>Bacteria</taxon>
        <taxon>Pseudomonadati</taxon>
        <taxon>Pseudomonadota</taxon>
        <taxon>Gammaproteobacteria</taxon>
        <taxon>Nevskiales</taxon>
        <taxon>Nevskiaceae</taxon>
        <taxon>Sinimarinibacterium</taxon>
    </lineage>
</organism>
<dbReference type="CDD" id="cd06558">
    <property type="entry name" value="crotonase-like"/>
    <property type="match status" value="1"/>
</dbReference>
<dbReference type="InterPro" id="IPR006176">
    <property type="entry name" value="3-OHacyl-CoA_DH_NAD-bd"/>
</dbReference>
<evidence type="ECO:0000256" key="2">
    <source>
        <dbReference type="ARBA" id="ARBA00005005"/>
    </source>
</evidence>
<protein>
    <submittedName>
        <fullName evidence="17">Short chain enoyl-CoA hydratase /3-hydroxyacyl-CoA dehydrogenase</fullName>
    </submittedName>
</protein>
<dbReference type="Pfam" id="PF00725">
    <property type="entry name" value="3HCDH"/>
    <property type="match status" value="2"/>
</dbReference>
<name>A0A318E855_9GAMM</name>
<reference evidence="17 18" key="1">
    <citation type="submission" date="2018-04" db="EMBL/GenBank/DDBJ databases">
        <title>Genomic Encyclopedia of Type Strains, Phase IV (KMG-IV): sequencing the most valuable type-strain genomes for metagenomic binning, comparative biology and taxonomic classification.</title>
        <authorList>
            <person name="Goeker M."/>
        </authorList>
    </citation>
    <scope>NUCLEOTIDE SEQUENCE [LARGE SCALE GENOMIC DNA]</scope>
    <source>
        <strain evidence="17 18">DSM 104150</strain>
    </source>
</reference>
<proteinExistence type="inferred from homology"/>
<comment type="pathway">
    <text evidence="2">Lipid metabolism; fatty acid beta-oxidation.</text>
</comment>
<comment type="similarity">
    <text evidence="14">Belongs to the enoyl-CoA hydratase/isomerase family.</text>
</comment>
<keyword evidence="18" id="KW-1185">Reference proteome</keyword>
<keyword evidence="5" id="KW-0442">Lipid degradation</keyword>
<comment type="catalytic activity">
    <reaction evidence="13">
        <text>a (3S)-3-hydroxyacyl-CoA + NAD(+) = a 3-oxoacyl-CoA + NADH + H(+)</text>
        <dbReference type="Rhea" id="RHEA:22432"/>
        <dbReference type="ChEBI" id="CHEBI:15378"/>
        <dbReference type="ChEBI" id="CHEBI:57318"/>
        <dbReference type="ChEBI" id="CHEBI:57540"/>
        <dbReference type="ChEBI" id="CHEBI:57945"/>
        <dbReference type="ChEBI" id="CHEBI:90726"/>
        <dbReference type="EC" id="1.1.1.35"/>
    </reaction>
</comment>
<evidence type="ECO:0000313" key="18">
    <source>
        <dbReference type="Proteomes" id="UP000248330"/>
    </source>
</evidence>
<dbReference type="Gene3D" id="3.40.50.720">
    <property type="entry name" value="NAD(P)-binding Rossmann-like Domain"/>
    <property type="match status" value="1"/>
</dbReference>
<dbReference type="InterPro" id="IPR008927">
    <property type="entry name" value="6-PGluconate_DH-like_C_sf"/>
</dbReference>
<evidence type="ECO:0000256" key="13">
    <source>
        <dbReference type="ARBA" id="ARBA00049556"/>
    </source>
</evidence>
<dbReference type="FunFam" id="1.10.1040.50:FF:000006">
    <property type="entry name" value="Peroxisomal bifunctional enzyme"/>
    <property type="match status" value="1"/>
</dbReference>
<dbReference type="GO" id="GO:0004300">
    <property type="term" value="F:enoyl-CoA hydratase activity"/>
    <property type="evidence" value="ECO:0007669"/>
    <property type="project" value="UniProtKB-ARBA"/>
</dbReference>
<dbReference type="InterPro" id="IPR006108">
    <property type="entry name" value="3HC_DH_C"/>
</dbReference>
<evidence type="ECO:0000256" key="12">
    <source>
        <dbReference type="ARBA" id="ARBA00023268"/>
    </source>
</evidence>
<dbReference type="OrthoDB" id="5389341at2"/>
<comment type="subcellular location">
    <subcellularLocation>
        <location evidence="1">Peroxisome</location>
    </subcellularLocation>
</comment>
<evidence type="ECO:0000256" key="9">
    <source>
        <dbReference type="ARBA" id="ARBA00023140"/>
    </source>
</evidence>
<evidence type="ECO:0000256" key="14">
    <source>
        <dbReference type="RuleBase" id="RU003707"/>
    </source>
</evidence>
<dbReference type="GO" id="GO:0003857">
    <property type="term" value="F:(3S)-3-hydroxyacyl-CoA dehydrogenase (NAD+) activity"/>
    <property type="evidence" value="ECO:0007669"/>
    <property type="project" value="UniProtKB-EC"/>
</dbReference>
<evidence type="ECO:0000259" key="16">
    <source>
        <dbReference type="Pfam" id="PF02737"/>
    </source>
</evidence>
<keyword evidence="4" id="KW-0276">Fatty acid metabolism</keyword>
<sequence length="692" mass="74596">MTVCTYEARGDVAVIRMDSPPVNGLGLELRKGIAEGLAKAAADAAIKAVVLTGTEKAFSGGADIREFNSPKMLASPSLHEIIETLDAGTRPVVAAIAGVALGGGLELALGCHARVARGDAQIALPEVKLGLLPGGGGTQRLPRVVGVQTALDMVVSGAMVPAAKLAQTRLFDAVVDGDVVEAAVELARRMDKPQRVRDLSVELPDAAAFFAAAREKVKKAAGPLPAPMKCLECIEAAATLPFDEGMKVEQAGFMFLMNGPESRALRHAFFGERACMKIPDVPEDTPLRPIKSAAVIGAGTMGGGIAMNFANAGIPVHLLEVKQEALDKGLTIIRRNYENQVKKGKLTQDRLDQRMALIRPTLSYADLAQDDIVIEAVFEDMGVKQKVFEQLDAVMKPGAILASNTSTLDLNRIASFTKRPADVVGLHFFSPANVMRLLEVVRGEKTAKDVLATVMKLAKTIRKLPVVAGVCDGFIGNRMIGKYASEALRLLDEGVLPQQVDGALERWGMAMGPFRMNDLAGNDVSWLIRKRHYAEDPQRRREAVADQLCELGRYGQKTGKGWYRYEAGDRTAHPDSEVERIIVEQRKAAGITPRQISDEEIVERLVYALVNEGARILEEGIALRASDIDMIYLNGYGFPLHRGGPMLVADMAGLARVAQRMQDFARLPGADSAFWQPAPLLARLAAEGKTFN</sequence>
<keyword evidence="7" id="KW-0520">NAD</keyword>
<dbReference type="PANTHER" id="PTHR23309:SF51">
    <property type="entry name" value="3-HYDROXYACYL-COA DEHYDROGENASE-RELATED"/>
    <property type="match status" value="1"/>
</dbReference>
<dbReference type="SUPFAM" id="SSF51735">
    <property type="entry name" value="NAD(P)-binding Rossmann-fold domains"/>
    <property type="match status" value="1"/>
</dbReference>
<dbReference type="PROSITE" id="PS00166">
    <property type="entry name" value="ENOYL_COA_HYDRATASE"/>
    <property type="match status" value="1"/>
</dbReference>
<dbReference type="PANTHER" id="PTHR23309">
    <property type="entry name" value="3-HYDROXYACYL-COA DEHYROGENASE"/>
    <property type="match status" value="1"/>
</dbReference>
<evidence type="ECO:0000256" key="4">
    <source>
        <dbReference type="ARBA" id="ARBA00022832"/>
    </source>
</evidence>
<keyword evidence="9" id="KW-0576">Peroxisome</keyword>
<keyword evidence="6" id="KW-0560">Oxidoreductase</keyword>
<keyword evidence="8" id="KW-0443">Lipid metabolism</keyword>
<evidence type="ECO:0000259" key="15">
    <source>
        <dbReference type="Pfam" id="PF00725"/>
    </source>
</evidence>
<gene>
    <name evidence="17" type="ORF">C8D93_11087</name>
</gene>
<feature type="domain" description="3-hydroxyacyl-CoA dehydrogenase NAD binding" evidence="16">
    <location>
        <begin position="293"/>
        <end position="468"/>
    </location>
</feature>
<dbReference type="Pfam" id="PF00378">
    <property type="entry name" value="ECH_1"/>
    <property type="match status" value="1"/>
</dbReference>
<keyword evidence="10" id="KW-0413">Isomerase</keyword>
<accession>A0A318E855</accession>
<evidence type="ECO:0000256" key="8">
    <source>
        <dbReference type="ARBA" id="ARBA00023098"/>
    </source>
</evidence>
<comment type="similarity">
    <text evidence="3">In the N-terminal section; belongs to the enoyl-CoA hydratase/isomerase family.</text>
</comment>
<dbReference type="InterPro" id="IPR036291">
    <property type="entry name" value="NAD(P)-bd_dom_sf"/>
</dbReference>
<dbReference type="InterPro" id="IPR018376">
    <property type="entry name" value="Enoyl-CoA_hyd/isom_CS"/>
</dbReference>
<dbReference type="GO" id="GO:0016853">
    <property type="term" value="F:isomerase activity"/>
    <property type="evidence" value="ECO:0007669"/>
    <property type="project" value="UniProtKB-KW"/>
</dbReference>
<dbReference type="InterPro" id="IPR001753">
    <property type="entry name" value="Enoyl-CoA_hydra/iso"/>
</dbReference>
<dbReference type="Gene3D" id="3.90.226.10">
    <property type="entry name" value="2-enoyl-CoA Hydratase, Chain A, domain 1"/>
    <property type="match status" value="1"/>
</dbReference>
<dbReference type="Pfam" id="PF02737">
    <property type="entry name" value="3HCDH_N"/>
    <property type="match status" value="1"/>
</dbReference>
<dbReference type="FunFam" id="3.40.50.720:FF:000009">
    <property type="entry name" value="Fatty oxidation complex, alpha subunit"/>
    <property type="match status" value="1"/>
</dbReference>
<feature type="domain" description="3-hydroxyacyl-CoA dehydrogenase C-terminal" evidence="15">
    <location>
        <begin position="473"/>
        <end position="565"/>
    </location>
</feature>
<comment type="caution">
    <text evidence="17">The sequence shown here is derived from an EMBL/GenBank/DDBJ whole genome shotgun (WGS) entry which is preliminary data.</text>
</comment>
<evidence type="ECO:0000313" key="17">
    <source>
        <dbReference type="EMBL" id="PXV65269.1"/>
    </source>
</evidence>